<dbReference type="Pfam" id="PF03109">
    <property type="entry name" value="ABC1"/>
    <property type="match status" value="1"/>
</dbReference>
<comment type="caution">
    <text evidence="3">The sequence shown here is derived from an EMBL/GenBank/DDBJ whole genome shotgun (WGS) entry which is preliminary data.</text>
</comment>
<dbReference type="AlphaFoldDB" id="A0AAV4ZZA4"/>
<proteinExistence type="inferred from homology"/>
<dbReference type="CDD" id="cd13969">
    <property type="entry name" value="ADCK1-like"/>
    <property type="match status" value="1"/>
</dbReference>
<reference evidence="3" key="1">
    <citation type="submission" date="2021-10" db="EMBL/GenBank/DDBJ databases">
        <title>De novo Genome Assembly of Clathrus columnatus (Basidiomycota, Fungi) Using Illumina and Nanopore Sequence Data.</title>
        <authorList>
            <person name="Ogiso-Tanaka E."/>
            <person name="Itagaki H."/>
            <person name="Hosoya T."/>
            <person name="Hosaka K."/>
        </authorList>
    </citation>
    <scope>NUCLEOTIDE SEQUENCE</scope>
    <source>
        <strain evidence="3">MO-923</strain>
    </source>
</reference>
<accession>A0AAV4ZZA4</accession>
<name>A0AAV4ZZA4_9AGAM</name>
<dbReference type="InterPro" id="IPR011009">
    <property type="entry name" value="Kinase-like_dom_sf"/>
</dbReference>
<dbReference type="InterPro" id="IPR004147">
    <property type="entry name" value="ABC1_dom"/>
</dbReference>
<protein>
    <recommendedName>
        <fullName evidence="2">ABC1 atypical kinase-like domain-containing protein</fullName>
    </recommendedName>
</protein>
<dbReference type="PANTHER" id="PTHR43173:SF19">
    <property type="entry name" value="AARF DOMAIN-CONTAINING PROTEIN KINASE 1"/>
    <property type="match status" value="1"/>
</dbReference>
<keyword evidence="4" id="KW-1185">Reference proteome</keyword>
<feature type="domain" description="ABC1 atypical kinase-like" evidence="2">
    <location>
        <begin position="93"/>
        <end position="334"/>
    </location>
</feature>
<evidence type="ECO:0000313" key="4">
    <source>
        <dbReference type="Proteomes" id="UP001050691"/>
    </source>
</evidence>
<evidence type="ECO:0000313" key="3">
    <source>
        <dbReference type="EMBL" id="GJJ06086.1"/>
    </source>
</evidence>
<dbReference type="SUPFAM" id="SSF56112">
    <property type="entry name" value="Protein kinase-like (PK-like)"/>
    <property type="match status" value="1"/>
</dbReference>
<dbReference type="InterPro" id="IPR045307">
    <property type="entry name" value="ADCK1_dom"/>
</dbReference>
<dbReference type="PANTHER" id="PTHR43173">
    <property type="entry name" value="ABC1 FAMILY PROTEIN"/>
    <property type="match status" value="1"/>
</dbReference>
<organism evidence="3 4">
    <name type="scientific">Clathrus columnatus</name>
    <dbReference type="NCBI Taxonomy" id="1419009"/>
    <lineage>
        <taxon>Eukaryota</taxon>
        <taxon>Fungi</taxon>
        <taxon>Dikarya</taxon>
        <taxon>Basidiomycota</taxon>
        <taxon>Agaricomycotina</taxon>
        <taxon>Agaricomycetes</taxon>
        <taxon>Phallomycetidae</taxon>
        <taxon>Phallales</taxon>
        <taxon>Clathraceae</taxon>
        <taxon>Clathrus</taxon>
    </lineage>
</organism>
<dbReference type="Proteomes" id="UP001050691">
    <property type="component" value="Unassembled WGS sequence"/>
</dbReference>
<dbReference type="GO" id="GO:0007005">
    <property type="term" value="P:mitochondrion organization"/>
    <property type="evidence" value="ECO:0007669"/>
    <property type="project" value="TreeGrafter"/>
</dbReference>
<evidence type="ECO:0000259" key="2">
    <source>
        <dbReference type="Pfam" id="PF03109"/>
    </source>
</evidence>
<dbReference type="InterPro" id="IPR051130">
    <property type="entry name" value="Mito_struct-func_regulator"/>
</dbReference>
<gene>
    <name evidence="3" type="ORF">Clacol_000275</name>
</gene>
<comment type="similarity">
    <text evidence="1">Belongs to the protein kinase superfamily. ADCK protein kinase family.</text>
</comment>
<sequence>MSEPFRYTVIAFRRCSVIGKAVILDAIDYKRILSKRYDSEESKQKALSQCHLRSAGRVLHALLKNGGIFVKLGQHVSSLAMLPVEWTSTMRPLQDQCHATPYEEINRMVIDDSGRSISEWFEEFDKEPVGVASLAQVHVARDRRTRQKVAVKLQHPSLNDFCDIDMTMVEFSLAWVKRIFPEFEFTWLGEEMRENLPKELNFVHEASNAARIEADFQNIKTSLYIPKVLFASKRILVMEYIDGARIDDREYLAEERIDRNMVALELARIFSRMVHLNGWFHADPHLGNLLIRSSPLSSQSPYNFEIVMLDHGLHFDIDDNLRINYSKLWLSLISPPSPEISAERRKYAEIVGNIGPDLYPIFQTAITGRIGLDDVGGDQEIQRPGSMVEMLPQTPEELELLRTAVLQKEGVLQSVFDVLRRVPRRVLMLLKLNDLTRSLDHALATTHSNVRVFLITARYCCLAIWKEERRRLRIEFKERGLSLQLLFAYFRQRFSYEWLDKRLYIAELYMDFQGRLVLVLAWIKGFSRRGFVGAHRAAAGLT</sequence>
<dbReference type="GO" id="GO:0055088">
    <property type="term" value="P:lipid homeostasis"/>
    <property type="evidence" value="ECO:0007669"/>
    <property type="project" value="TreeGrafter"/>
</dbReference>
<dbReference type="GO" id="GO:0005743">
    <property type="term" value="C:mitochondrial inner membrane"/>
    <property type="evidence" value="ECO:0007669"/>
    <property type="project" value="TreeGrafter"/>
</dbReference>
<dbReference type="EMBL" id="BPWL01000001">
    <property type="protein sequence ID" value="GJJ06086.1"/>
    <property type="molecule type" value="Genomic_DNA"/>
</dbReference>
<evidence type="ECO:0000256" key="1">
    <source>
        <dbReference type="ARBA" id="ARBA00009670"/>
    </source>
</evidence>